<evidence type="ECO:0000313" key="3">
    <source>
        <dbReference type="RefSeq" id="XP_010260986.1"/>
    </source>
</evidence>
<dbReference type="Gene3D" id="3.30.70.100">
    <property type="match status" value="1"/>
</dbReference>
<accession>A0A1U8A7F4</accession>
<dbReference type="PROSITE" id="PS50846">
    <property type="entry name" value="HMA_2"/>
    <property type="match status" value="1"/>
</dbReference>
<dbReference type="eggNOG" id="KOG0017">
    <property type="taxonomic scope" value="Eukaryota"/>
</dbReference>
<dbReference type="InterPro" id="IPR042885">
    <property type="entry name" value="HIPP47/16"/>
</dbReference>
<dbReference type="GeneID" id="104599931"/>
<dbReference type="Proteomes" id="UP000189703">
    <property type="component" value="Unplaced"/>
</dbReference>
<dbReference type="OMA" id="KSCCECK"/>
<protein>
    <submittedName>
        <fullName evidence="3">Uncharacterized protein LOC104599931</fullName>
    </submittedName>
</protein>
<dbReference type="GO" id="GO:0046872">
    <property type="term" value="F:metal ion binding"/>
    <property type="evidence" value="ECO:0007669"/>
    <property type="project" value="InterPro"/>
</dbReference>
<feature type="domain" description="HMA" evidence="1">
    <location>
        <begin position="1"/>
        <end position="60"/>
    </location>
</feature>
<dbReference type="InParanoid" id="A0A1U8A7F4"/>
<keyword evidence="2" id="KW-1185">Reference proteome</keyword>
<evidence type="ECO:0000259" key="1">
    <source>
        <dbReference type="PROSITE" id="PS50846"/>
    </source>
</evidence>
<dbReference type="RefSeq" id="XP_010260986.1">
    <property type="nucleotide sequence ID" value="XM_010262684.1"/>
</dbReference>
<dbReference type="KEGG" id="nnu:104599931"/>
<dbReference type="OrthoDB" id="692882at2759"/>
<dbReference type="PANTHER" id="PTHR46932:SF12">
    <property type="entry name" value="HEAVY METAL-ASSOCIATED ISOPRENYLATED PLANT PROTEIN 47"/>
    <property type="match status" value="1"/>
</dbReference>
<dbReference type="SUPFAM" id="SSF55008">
    <property type="entry name" value="HMA, heavy metal-associated domain"/>
    <property type="match status" value="1"/>
</dbReference>
<dbReference type="AlphaFoldDB" id="A0A1U8A7F4"/>
<dbReference type="InterPro" id="IPR006121">
    <property type="entry name" value="HMA_dom"/>
</dbReference>
<sequence length="147" mass="16078">MHCDDCRHKAMRIAAEAYGVISVSLDDSKEKLVVVGDGVDTTCLTTMLRKKVGYTVLVTIEEDKIEEVKKPADKKKCPHHPCCACTCAIVCPPGCCCIICVDKKEKKCSPPPPPPSDCPCNRCPPGYCFYQVQVTVNEINPTPCSIM</sequence>
<dbReference type="PANTHER" id="PTHR46932">
    <property type="entry name" value="HEAVY METAL-ASSOCIATED ISOPRENYLATED PLANT PROTEIN 47"/>
    <property type="match status" value="1"/>
</dbReference>
<evidence type="ECO:0000313" key="2">
    <source>
        <dbReference type="Proteomes" id="UP000189703"/>
    </source>
</evidence>
<dbReference type="InterPro" id="IPR036163">
    <property type="entry name" value="HMA_dom_sf"/>
</dbReference>
<proteinExistence type="predicted"/>
<reference evidence="3" key="1">
    <citation type="submission" date="2025-08" db="UniProtKB">
        <authorList>
            <consortium name="RefSeq"/>
        </authorList>
    </citation>
    <scope>IDENTIFICATION</scope>
</reference>
<organism evidence="2 3">
    <name type="scientific">Nelumbo nucifera</name>
    <name type="common">Sacred lotus</name>
    <dbReference type="NCBI Taxonomy" id="4432"/>
    <lineage>
        <taxon>Eukaryota</taxon>
        <taxon>Viridiplantae</taxon>
        <taxon>Streptophyta</taxon>
        <taxon>Embryophyta</taxon>
        <taxon>Tracheophyta</taxon>
        <taxon>Spermatophyta</taxon>
        <taxon>Magnoliopsida</taxon>
        <taxon>Proteales</taxon>
        <taxon>Nelumbonaceae</taxon>
        <taxon>Nelumbo</taxon>
    </lineage>
</organism>
<gene>
    <name evidence="3" type="primary">LOC104599931</name>
</gene>
<name>A0A1U8A7F4_NELNU</name>